<evidence type="ECO:0000313" key="11">
    <source>
        <dbReference type="Proteomes" id="UP000051256"/>
    </source>
</evidence>
<dbReference type="InterPro" id="IPR001667">
    <property type="entry name" value="DDH_dom"/>
</dbReference>
<dbReference type="GO" id="GO:0006281">
    <property type="term" value="P:DNA repair"/>
    <property type="evidence" value="ECO:0007669"/>
    <property type="project" value="InterPro"/>
</dbReference>
<dbReference type="GO" id="GO:0008409">
    <property type="term" value="F:5'-3' exonuclease activity"/>
    <property type="evidence" value="ECO:0007669"/>
    <property type="project" value="InterPro"/>
</dbReference>
<dbReference type="InterPro" id="IPR018779">
    <property type="entry name" value="RecJ_C"/>
</dbReference>
<keyword evidence="3" id="KW-0540">Nuclease</keyword>
<dbReference type="STRING" id="1423802.FC56_GL000005"/>
<dbReference type="InterPro" id="IPR038763">
    <property type="entry name" value="DHH_sf"/>
</dbReference>
<comment type="similarity">
    <text evidence="1">Belongs to the RecJ family.</text>
</comment>
<dbReference type="SUPFAM" id="SSF64182">
    <property type="entry name" value="DHH phosphoesterases"/>
    <property type="match status" value="1"/>
</dbReference>
<dbReference type="InterPro" id="IPR041122">
    <property type="entry name" value="RecJ_OB"/>
</dbReference>
<dbReference type="InterPro" id="IPR003156">
    <property type="entry name" value="DHHA1_dom"/>
</dbReference>
<dbReference type="InterPro" id="IPR004610">
    <property type="entry name" value="RecJ"/>
</dbReference>
<evidence type="ECO:0000259" key="7">
    <source>
        <dbReference type="Pfam" id="PF02272"/>
    </source>
</evidence>
<comment type="caution">
    <text evidence="10">The sequence shown here is derived from an EMBL/GenBank/DDBJ whole genome shotgun (WGS) entry which is preliminary data.</text>
</comment>
<dbReference type="Gene3D" id="3.90.1640.30">
    <property type="match status" value="1"/>
</dbReference>
<keyword evidence="4" id="KW-0378">Hydrolase</keyword>
<evidence type="ECO:0000256" key="5">
    <source>
        <dbReference type="ARBA" id="ARBA00022839"/>
    </source>
</evidence>
<dbReference type="PANTHER" id="PTHR30255">
    <property type="entry name" value="SINGLE-STRANDED-DNA-SPECIFIC EXONUCLEASE RECJ"/>
    <property type="match status" value="1"/>
</dbReference>
<dbReference type="Proteomes" id="UP000051256">
    <property type="component" value="Unassembled WGS sequence"/>
</dbReference>
<dbReference type="GO" id="GO:0003676">
    <property type="term" value="F:nucleic acid binding"/>
    <property type="evidence" value="ECO:0007669"/>
    <property type="project" value="InterPro"/>
</dbReference>
<protein>
    <recommendedName>
        <fullName evidence="2">Single-stranded-DNA-specific exonuclease RecJ</fullName>
    </recommendedName>
</protein>
<evidence type="ECO:0000259" key="9">
    <source>
        <dbReference type="Pfam" id="PF17768"/>
    </source>
</evidence>
<dbReference type="AlphaFoldDB" id="A0A0R2D0Q4"/>
<dbReference type="PANTHER" id="PTHR30255:SF2">
    <property type="entry name" value="SINGLE-STRANDED-DNA-SPECIFIC EXONUCLEASE RECJ"/>
    <property type="match status" value="1"/>
</dbReference>
<dbReference type="RefSeq" id="WP_056977946.1">
    <property type="nucleotide sequence ID" value="NZ_AYZR01000007.1"/>
</dbReference>
<dbReference type="Pfam" id="PF01368">
    <property type="entry name" value="DHH"/>
    <property type="match status" value="1"/>
</dbReference>
<dbReference type="GO" id="GO:0006310">
    <property type="term" value="P:DNA recombination"/>
    <property type="evidence" value="ECO:0007669"/>
    <property type="project" value="InterPro"/>
</dbReference>
<dbReference type="NCBIfam" id="TIGR00644">
    <property type="entry name" value="recJ"/>
    <property type="match status" value="1"/>
</dbReference>
<accession>A0A0R2D0Q4</accession>
<evidence type="ECO:0000256" key="1">
    <source>
        <dbReference type="ARBA" id="ARBA00005915"/>
    </source>
</evidence>
<feature type="domain" description="RecJ OB" evidence="9">
    <location>
        <begin position="457"/>
        <end position="561"/>
    </location>
</feature>
<dbReference type="Pfam" id="PF10141">
    <property type="entry name" value="ssDNA-exonuc_C"/>
    <property type="match status" value="1"/>
</dbReference>
<evidence type="ECO:0000313" key="10">
    <source>
        <dbReference type="EMBL" id="KRM94025.1"/>
    </source>
</evidence>
<keyword evidence="5 10" id="KW-0269">Exonuclease</keyword>
<evidence type="ECO:0000256" key="4">
    <source>
        <dbReference type="ARBA" id="ARBA00022801"/>
    </source>
</evidence>
<dbReference type="PATRIC" id="fig|1423802.4.peg.5"/>
<reference evidence="10 11" key="1">
    <citation type="journal article" date="2015" name="Genome Announc.">
        <title>Expanding the biotechnology potential of lactobacilli through comparative genomics of 213 strains and associated genera.</title>
        <authorList>
            <person name="Sun Z."/>
            <person name="Harris H.M."/>
            <person name="McCann A."/>
            <person name="Guo C."/>
            <person name="Argimon S."/>
            <person name="Zhang W."/>
            <person name="Yang X."/>
            <person name="Jeffery I.B."/>
            <person name="Cooney J.C."/>
            <person name="Kagawa T.F."/>
            <person name="Liu W."/>
            <person name="Song Y."/>
            <person name="Salvetti E."/>
            <person name="Wrobel A."/>
            <person name="Rasinkangas P."/>
            <person name="Parkhill J."/>
            <person name="Rea M.C."/>
            <person name="O'Sullivan O."/>
            <person name="Ritari J."/>
            <person name="Douillard F.P."/>
            <person name="Paul Ross R."/>
            <person name="Yang R."/>
            <person name="Briner A.E."/>
            <person name="Felis G.E."/>
            <person name="de Vos W.M."/>
            <person name="Barrangou R."/>
            <person name="Klaenhammer T.R."/>
            <person name="Caufield P.W."/>
            <person name="Cui Y."/>
            <person name="Zhang H."/>
            <person name="O'Toole P.W."/>
        </authorList>
    </citation>
    <scope>NUCLEOTIDE SEQUENCE [LARGE SCALE GENOMIC DNA]</scope>
    <source>
        <strain evidence="10 11">DSM 24302</strain>
    </source>
</reference>
<evidence type="ECO:0000259" key="6">
    <source>
        <dbReference type="Pfam" id="PF01368"/>
    </source>
</evidence>
<feature type="domain" description="DDH" evidence="6">
    <location>
        <begin position="84"/>
        <end position="226"/>
    </location>
</feature>
<gene>
    <name evidence="10" type="ORF">FC56_GL000005</name>
</gene>
<organism evidence="10 11">
    <name type="scientific">Lentilactobacillus senioris DSM 24302 = JCM 17472</name>
    <dbReference type="NCBI Taxonomy" id="1423802"/>
    <lineage>
        <taxon>Bacteria</taxon>
        <taxon>Bacillati</taxon>
        <taxon>Bacillota</taxon>
        <taxon>Bacilli</taxon>
        <taxon>Lactobacillales</taxon>
        <taxon>Lactobacillaceae</taxon>
        <taxon>Lentilactobacillus</taxon>
    </lineage>
</organism>
<dbReference type="InterPro" id="IPR051673">
    <property type="entry name" value="SSDNA_exonuclease_RecJ"/>
</dbReference>
<evidence type="ECO:0000256" key="3">
    <source>
        <dbReference type="ARBA" id="ARBA00022722"/>
    </source>
</evidence>
<sequence length="770" mass="85548">MLDATYNWQTAIETISTEAEQWAQQFNISKLVAEILIRQGYDDEEQIKRFLNPDATSFYDPMLINDMAKAVERIQTAIMNDQVITVYGDYDADGITSTSIVYETLASIGANVNFYIPNRFDEGYGPNEEAFQKLINAGTQLFITVDNGIAGNLAIQLAQDQGVDVVVTDHHEIPEVVPNAYALVHPRLGNDYPFGQLSGAGVAFKLVWALTEEFPAEMIELAAIGTVADVVSLTDENRAIVSGGLQSLAQTPRPGIIALAKRAGVDLEKINEEDIGFALAPRLNSLGRMGDANPGVNLLTTMDEEIAKELAKKTESANTDRKSLVDKVTKAAVELVDNQAESLPDVLVVAGSGWHQGVLGIAASRLVDRYQRPAVVLSIDDQTGLAKGSGRSIEQFDLFKGIDPVREKLVAFGGHHSAVGLTVSTDQIDMLKEQLQMAAKEQQVDLNAKPSLTVTTKIDVDDLTPDFYRNLQVLAPFGEDNPKPIFELKYRNVQSIQLIGKDKDHLKCSITGSRHQISALDFGTGDISNQLTNKSVKTRIVGQVSTNTWRGKTNLQFMISDISQERLPFVDLRTNQLHESMFQKSGVYVFFHQHLLNQLQGHLNADSVGVMFDQIDQITDDSNYYLVDCPDTSNDLLEVLQHSKPQQTTFYLYKKNLVSNLGMPDRQQYAKLFKFVKTHSNIQLDSQSEQLAKYLNLPVTTLIFMIQVFWELGFISINDKVVNVNPNYSTQRLETAPSYQLRLKQIQTEHELLEPDTLGLVDFVKQNLAG</sequence>
<keyword evidence="11" id="KW-1185">Reference proteome</keyword>
<dbReference type="Pfam" id="PF02272">
    <property type="entry name" value="DHHA1"/>
    <property type="match status" value="1"/>
</dbReference>
<evidence type="ECO:0000256" key="2">
    <source>
        <dbReference type="ARBA" id="ARBA00019841"/>
    </source>
</evidence>
<dbReference type="EMBL" id="AYZR01000007">
    <property type="protein sequence ID" value="KRM94025.1"/>
    <property type="molecule type" value="Genomic_DNA"/>
</dbReference>
<evidence type="ECO:0000259" key="8">
    <source>
        <dbReference type="Pfam" id="PF10141"/>
    </source>
</evidence>
<proteinExistence type="inferred from homology"/>
<feature type="domain" description="DHHA1" evidence="7">
    <location>
        <begin position="346"/>
        <end position="440"/>
    </location>
</feature>
<feature type="domain" description="Single-stranded-DNA-specific exonuclease RecJ C-terminal" evidence="8">
    <location>
        <begin position="570"/>
        <end position="754"/>
    </location>
</feature>
<dbReference type="Gene3D" id="3.10.310.30">
    <property type="match status" value="1"/>
</dbReference>
<name>A0A0R2D0Q4_9LACO</name>
<dbReference type="Pfam" id="PF17768">
    <property type="entry name" value="RecJ_OB"/>
    <property type="match status" value="1"/>
</dbReference>